<feature type="transmembrane region" description="Helical" evidence="10">
    <location>
        <begin position="6"/>
        <end position="29"/>
    </location>
</feature>
<feature type="transmembrane region" description="Helical" evidence="10">
    <location>
        <begin position="164"/>
        <end position="184"/>
    </location>
</feature>
<evidence type="ECO:0000256" key="5">
    <source>
        <dbReference type="ARBA" id="ARBA00022679"/>
    </source>
</evidence>
<dbReference type="InterPro" id="IPR004358">
    <property type="entry name" value="Sig_transdc_His_kin-like_C"/>
</dbReference>
<evidence type="ECO:0000256" key="6">
    <source>
        <dbReference type="ARBA" id="ARBA00022692"/>
    </source>
</evidence>
<evidence type="ECO:0000313" key="13">
    <source>
        <dbReference type="Proteomes" id="UP000253772"/>
    </source>
</evidence>
<dbReference type="InterPro" id="IPR005467">
    <property type="entry name" value="His_kinase_dom"/>
</dbReference>
<feature type="domain" description="Histidine kinase" evidence="11">
    <location>
        <begin position="244"/>
        <end position="442"/>
    </location>
</feature>
<dbReference type="AlphaFoldDB" id="A0A482J0L2"/>
<keyword evidence="5" id="KW-0808">Transferase</keyword>
<organism evidence="12 13">
    <name type="scientific">Cupriavidus metallidurans</name>
    <dbReference type="NCBI Taxonomy" id="119219"/>
    <lineage>
        <taxon>Bacteria</taxon>
        <taxon>Pseudomonadati</taxon>
        <taxon>Pseudomonadota</taxon>
        <taxon>Betaproteobacteria</taxon>
        <taxon>Burkholderiales</taxon>
        <taxon>Burkholderiaceae</taxon>
        <taxon>Cupriavidus</taxon>
    </lineage>
</organism>
<dbReference type="EMBL" id="CP037901">
    <property type="protein sequence ID" value="QBP13069.1"/>
    <property type="molecule type" value="Genomic_DNA"/>
</dbReference>
<dbReference type="PROSITE" id="PS50109">
    <property type="entry name" value="HIS_KIN"/>
    <property type="match status" value="1"/>
</dbReference>
<dbReference type="InterPro" id="IPR036890">
    <property type="entry name" value="HATPase_C_sf"/>
</dbReference>
<comment type="subcellular location">
    <subcellularLocation>
        <location evidence="2">Membrane</location>
    </subcellularLocation>
</comment>
<dbReference type="RefSeq" id="WP_017512553.1">
    <property type="nucleotide sequence ID" value="NZ_CP037901.1"/>
</dbReference>
<name>A0A482J0L2_9BURK</name>
<evidence type="ECO:0000256" key="7">
    <source>
        <dbReference type="ARBA" id="ARBA00022777"/>
    </source>
</evidence>
<protein>
    <recommendedName>
        <fullName evidence="3">histidine kinase</fullName>
        <ecNumber evidence="3">2.7.13.3</ecNumber>
    </recommendedName>
</protein>
<dbReference type="GO" id="GO:0000155">
    <property type="term" value="F:phosphorelay sensor kinase activity"/>
    <property type="evidence" value="ECO:0007669"/>
    <property type="project" value="InterPro"/>
</dbReference>
<evidence type="ECO:0000256" key="9">
    <source>
        <dbReference type="ARBA" id="ARBA00023136"/>
    </source>
</evidence>
<evidence type="ECO:0000256" key="4">
    <source>
        <dbReference type="ARBA" id="ARBA00022553"/>
    </source>
</evidence>
<reference evidence="12 13" key="1">
    <citation type="submission" date="2019-03" db="EMBL/GenBank/DDBJ databases">
        <title>Comparative insights into the high quality Complete genome sequence of highly metal resistant Cupriavidus metallidurans strain BS1 isolated from a gold-copper mine.</title>
        <authorList>
            <person name="Mazhar H.S."/>
            <person name="Rensing C."/>
        </authorList>
    </citation>
    <scope>NUCLEOTIDE SEQUENCE [LARGE SCALE GENOMIC DNA]</scope>
    <source>
        <strain evidence="12 13">BS1</strain>
    </source>
</reference>
<dbReference type="GeneID" id="60824731"/>
<evidence type="ECO:0000256" key="2">
    <source>
        <dbReference type="ARBA" id="ARBA00004370"/>
    </source>
</evidence>
<keyword evidence="4" id="KW-0597">Phosphoprotein</keyword>
<keyword evidence="8 10" id="KW-1133">Transmembrane helix</keyword>
<dbReference type="PRINTS" id="PR00344">
    <property type="entry name" value="BCTRLSENSOR"/>
</dbReference>
<dbReference type="Gene3D" id="3.30.565.10">
    <property type="entry name" value="Histidine kinase-like ATPase, C-terminal domain"/>
    <property type="match status" value="1"/>
</dbReference>
<evidence type="ECO:0000256" key="1">
    <source>
        <dbReference type="ARBA" id="ARBA00000085"/>
    </source>
</evidence>
<evidence type="ECO:0000256" key="8">
    <source>
        <dbReference type="ARBA" id="ARBA00022989"/>
    </source>
</evidence>
<evidence type="ECO:0000259" key="11">
    <source>
        <dbReference type="PROSITE" id="PS50109"/>
    </source>
</evidence>
<evidence type="ECO:0000256" key="3">
    <source>
        <dbReference type="ARBA" id="ARBA00012438"/>
    </source>
</evidence>
<evidence type="ECO:0000256" key="10">
    <source>
        <dbReference type="SAM" id="Phobius"/>
    </source>
</evidence>
<evidence type="ECO:0000313" key="12">
    <source>
        <dbReference type="EMBL" id="QBP13069.1"/>
    </source>
</evidence>
<dbReference type="PANTHER" id="PTHR45436:SF5">
    <property type="entry name" value="SENSOR HISTIDINE KINASE TRCS"/>
    <property type="match status" value="1"/>
</dbReference>
<comment type="catalytic activity">
    <reaction evidence="1">
        <text>ATP + protein L-histidine = ADP + protein N-phospho-L-histidine.</text>
        <dbReference type="EC" id="2.7.13.3"/>
    </reaction>
</comment>
<dbReference type="EC" id="2.7.13.3" evidence="3"/>
<dbReference type="Proteomes" id="UP000253772">
    <property type="component" value="Chromosome c2"/>
</dbReference>
<dbReference type="SUPFAM" id="SSF47384">
    <property type="entry name" value="Homodimeric domain of signal transducing histidine kinase"/>
    <property type="match status" value="1"/>
</dbReference>
<accession>A0A482J0L2</accession>
<dbReference type="InterPro" id="IPR036097">
    <property type="entry name" value="HisK_dim/P_sf"/>
</dbReference>
<dbReference type="Pfam" id="PF02518">
    <property type="entry name" value="HATPase_c"/>
    <property type="match status" value="1"/>
</dbReference>
<gene>
    <name evidence="12" type="ORF">DDF84_025840</name>
</gene>
<dbReference type="InterPro" id="IPR003594">
    <property type="entry name" value="HATPase_dom"/>
</dbReference>
<dbReference type="InterPro" id="IPR050428">
    <property type="entry name" value="TCS_sensor_his_kinase"/>
</dbReference>
<proteinExistence type="predicted"/>
<keyword evidence="6 10" id="KW-0812">Transmembrane</keyword>
<sequence length="448" mass="48699">MKRPTIAGRLLLIATLWVVGTLCATGWVLDTLFGRHVDKTYVTELDRDLTSLAAALEWNGHGQLELTRQPADPRFERPYSGAYWQAASGTQSLRSRSLWDIDIPTTIERKIPAGDADIRNGPEGQSLLVKSRRLQLTGDDAYVQITVALDRTELRDAKRSFRHLLWLSLGILGVGILGAVWAQIRFGLAPLSRLRAAVAKLHGGGDPTLQGVWPAEVKPLVDEINALLKRNHDAVERSRRQAADLAHAVKTPLAILANSATALPGPLSQSVLQQVDAMRQQVDRHLSRARAVGAAGAGGRSVAIRPAVEELARALVRLHAGKPIEVSVEGNADFFGDRQDLVEMLGNLLDNAWKWANTHIRVTLVSQESEIEICVDDDGPGMPASSMHQAMQPFSRLDESVEGSGLGLSIVRDICAMYDGVFELKRSSLGGLAARMRFPAAGATPSQR</sequence>
<keyword evidence="7 12" id="KW-0418">Kinase</keyword>
<dbReference type="GO" id="GO:0005886">
    <property type="term" value="C:plasma membrane"/>
    <property type="evidence" value="ECO:0007669"/>
    <property type="project" value="TreeGrafter"/>
</dbReference>
<keyword evidence="9 10" id="KW-0472">Membrane</keyword>
<dbReference type="SMART" id="SM00387">
    <property type="entry name" value="HATPase_c"/>
    <property type="match status" value="1"/>
</dbReference>
<dbReference type="OrthoDB" id="9809567at2"/>
<dbReference type="PANTHER" id="PTHR45436">
    <property type="entry name" value="SENSOR HISTIDINE KINASE YKOH"/>
    <property type="match status" value="1"/>
</dbReference>
<dbReference type="SUPFAM" id="SSF55874">
    <property type="entry name" value="ATPase domain of HSP90 chaperone/DNA topoisomerase II/histidine kinase"/>
    <property type="match status" value="1"/>
</dbReference>